<keyword evidence="3" id="KW-1185">Reference proteome</keyword>
<dbReference type="InterPro" id="IPR036420">
    <property type="entry name" value="BRCT_dom_sf"/>
</dbReference>
<sequence>MSVPDDFLWVAGSGRKRVLGTHLRLPVGDGEEGDAEFLTVLLHLAEDLLQIRILRATSCLVIRAVRNSTMFTVQCVPTNYQSGFGRGFIKSDRYQHGGCNGNRISYFVTSSSALKRHLYHADMSRRRSSIAQPDKKVFLLSGFDAEERKTLSKTINQLGGSVLDCQEFRTTSSHIILGKLSRSEKYLGACATGKWALHPSYVRDSLAAGVFLDEEQYEWCADRVINGPGVDEELAYASRRWRFLLGAEIGAFSGWRVAVVTGPKRAKDPQPDIMDYLVQLGPTTPNDSQQTNDNSFLAESQTSITGSKFPYKTNNAESNRLQLLNSDQITFRVNQDLDCN</sequence>
<gene>
    <name evidence="2" type="ORF">MAR_036941</name>
</gene>
<dbReference type="Pfam" id="PF00533">
    <property type="entry name" value="BRCT"/>
    <property type="match status" value="1"/>
</dbReference>
<dbReference type="CDD" id="cd17738">
    <property type="entry name" value="BRCT_TopBP1_rpt7"/>
    <property type="match status" value="1"/>
</dbReference>
<dbReference type="InterPro" id="IPR001357">
    <property type="entry name" value="BRCT_dom"/>
</dbReference>
<protein>
    <submittedName>
        <fullName evidence="2">TOPB1-like protein</fullName>
    </submittedName>
</protein>
<evidence type="ECO:0000259" key="1">
    <source>
        <dbReference type="PROSITE" id="PS50172"/>
    </source>
</evidence>
<reference evidence="2" key="1">
    <citation type="submission" date="2022-11" db="EMBL/GenBank/DDBJ databases">
        <title>Centuries of genome instability and evolution in soft-shell clam transmissible cancer (bioRxiv).</title>
        <authorList>
            <person name="Hart S.F.M."/>
            <person name="Yonemitsu M.A."/>
            <person name="Giersch R.M."/>
            <person name="Beal B.F."/>
            <person name="Arriagada G."/>
            <person name="Davis B.W."/>
            <person name="Ostrander E.A."/>
            <person name="Goff S.P."/>
            <person name="Metzger M.J."/>
        </authorList>
    </citation>
    <scope>NUCLEOTIDE SEQUENCE</scope>
    <source>
        <strain evidence="2">MELC-2E11</strain>
        <tissue evidence="2">Siphon/mantle</tissue>
    </source>
</reference>
<dbReference type="PANTHER" id="PTHR46677">
    <property type="entry name" value="SMC5-SMC6 COMPLEX LOCALIZATION FACTOR PROTEIN 1"/>
    <property type="match status" value="1"/>
</dbReference>
<evidence type="ECO:0000313" key="2">
    <source>
        <dbReference type="EMBL" id="WAR23272.1"/>
    </source>
</evidence>
<feature type="domain" description="BRCT" evidence="1">
    <location>
        <begin position="137"/>
        <end position="219"/>
    </location>
</feature>
<accession>A0ABY7FMB3</accession>
<dbReference type="PANTHER" id="PTHR46677:SF1">
    <property type="entry name" value="SMC5-SMC6 COMPLEX LOCALIZATION FACTOR PROTEIN 1"/>
    <property type="match status" value="1"/>
</dbReference>
<dbReference type="InterPro" id="IPR042479">
    <property type="entry name" value="Slf1"/>
</dbReference>
<dbReference type="SMART" id="SM00292">
    <property type="entry name" value="BRCT"/>
    <property type="match status" value="1"/>
</dbReference>
<dbReference type="EMBL" id="CP111024">
    <property type="protein sequence ID" value="WAR23272.1"/>
    <property type="molecule type" value="Genomic_DNA"/>
</dbReference>
<dbReference type="SUPFAM" id="SSF52113">
    <property type="entry name" value="BRCT domain"/>
    <property type="match status" value="1"/>
</dbReference>
<name>A0ABY7FMB3_MYAAR</name>
<evidence type="ECO:0000313" key="3">
    <source>
        <dbReference type="Proteomes" id="UP001164746"/>
    </source>
</evidence>
<dbReference type="Gene3D" id="3.40.50.10190">
    <property type="entry name" value="BRCT domain"/>
    <property type="match status" value="1"/>
</dbReference>
<proteinExistence type="predicted"/>
<dbReference type="PROSITE" id="PS50172">
    <property type="entry name" value="BRCT"/>
    <property type="match status" value="1"/>
</dbReference>
<organism evidence="2 3">
    <name type="scientific">Mya arenaria</name>
    <name type="common">Soft-shell clam</name>
    <dbReference type="NCBI Taxonomy" id="6604"/>
    <lineage>
        <taxon>Eukaryota</taxon>
        <taxon>Metazoa</taxon>
        <taxon>Spiralia</taxon>
        <taxon>Lophotrochozoa</taxon>
        <taxon>Mollusca</taxon>
        <taxon>Bivalvia</taxon>
        <taxon>Autobranchia</taxon>
        <taxon>Heteroconchia</taxon>
        <taxon>Euheterodonta</taxon>
        <taxon>Imparidentia</taxon>
        <taxon>Neoheterodontei</taxon>
        <taxon>Myida</taxon>
        <taxon>Myoidea</taxon>
        <taxon>Myidae</taxon>
        <taxon>Mya</taxon>
    </lineage>
</organism>
<dbReference type="Proteomes" id="UP001164746">
    <property type="component" value="Chromosome 13"/>
</dbReference>